<reference evidence="1" key="1">
    <citation type="journal article" date="2015" name="Nature">
        <title>Complex archaea that bridge the gap between prokaryotes and eukaryotes.</title>
        <authorList>
            <person name="Spang A."/>
            <person name="Saw J.H."/>
            <person name="Jorgensen S.L."/>
            <person name="Zaremba-Niedzwiedzka K."/>
            <person name="Martijn J."/>
            <person name="Lind A.E."/>
            <person name="van Eijk R."/>
            <person name="Schleper C."/>
            <person name="Guy L."/>
            <person name="Ettema T.J."/>
        </authorList>
    </citation>
    <scope>NUCLEOTIDE SEQUENCE</scope>
</reference>
<proteinExistence type="predicted"/>
<sequence>MSEKDKKTEEEKDQDFLDAYKKLCDKHKRGLSASPAWRFSQDGNDFRLIINMGIQRWKNDERS</sequence>
<evidence type="ECO:0000313" key="1">
    <source>
        <dbReference type="EMBL" id="KKL59596.1"/>
    </source>
</evidence>
<gene>
    <name evidence="1" type="ORF">LCGC14_2213760</name>
</gene>
<accession>A0A0F9E0H5</accession>
<dbReference type="AlphaFoldDB" id="A0A0F9E0H5"/>
<name>A0A0F9E0H5_9ZZZZ</name>
<organism evidence="1">
    <name type="scientific">marine sediment metagenome</name>
    <dbReference type="NCBI Taxonomy" id="412755"/>
    <lineage>
        <taxon>unclassified sequences</taxon>
        <taxon>metagenomes</taxon>
        <taxon>ecological metagenomes</taxon>
    </lineage>
</organism>
<protein>
    <submittedName>
        <fullName evidence="1">Uncharacterized protein</fullName>
    </submittedName>
</protein>
<comment type="caution">
    <text evidence="1">The sequence shown here is derived from an EMBL/GenBank/DDBJ whole genome shotgun (WGS) entry which is preliminary data.</text>
</comment>
<dbReference type="EMBL" id="LAZR01029432">
    <property type="protein sequence ID" value="KKL59596.1"/>
    <property type="molecule type" value="Genomic_DNA"/>
</dbReference>